<evidence type="ECO:0000256" key="2">
    <source>
        <dbReference type="ARBA" id="ARBA00022475"/>
    </source>
</evidence>
<accession>A0A9P0E923</accession>
<evidence type="ECO:0000256" key="7">
    <source>
        <dbReference type="ARBA" id="ARBA00023136"/>
    </source>
</evidence>
<keyword evidence="2" id="KW-1003">Cell membrane</keyword>
<dbReference type="PANTHER" id="PTHR21137:SF35">
    <property type="entry name" value="ODORANT RECEPTOR 19A-RELATED"/>
    <property type="match status" value="1"/>
</dbReference>
<feature type="transmembrane region" description="Helical" evidence="10">
    <location>
        <begin position="52"/>
        <end position="72"/>
    </location>
</feature>
<evidence type="ECO:0000256" key="3">
    <source>
        <dbReference type="ARBA" id="ARBA00022606"/>
    </source>
</evidence>
<dbReference type="EMBL" id="OV725077">
    <property type="protein sequence ID" value="CAH1392328.1"/>
    <property type="molecule type" value="Genomic_DNA"/>
</dbReference>
<dbReference type="GO" id="GO:0004984">
    <property type="term" value="F:olfactory receptor activity"/>
    <property type="evidence" value="ECO:0007669"/>
    <property type="project" value="InterPro"/>
</dbReference>
<evidence type="ECO:0000256" key="4">
    <source>
        <dbReference type="ARBA" id="ARBA00022692"/>
    </source>
</evidence>
<feature type="transmembrane region" description="Helical" evidence="10">
    <location>
        <begin position="319"/>
        <end position="341"/>
    </location>
</feature>
<evidence type="ECO:0000256" key="6">
    <source>
        <dbReference type="ARBA" id="ARBA00022989"/>
    </source>
</evidence>
<sequence>MGLKRELNSFREKYIFKVIEDDCEDFVYKESVTIRHGMTVWKRGKFYWVLRYPANMTISFIVFVWIVVHHVINFHRYSHVAKMFEYAYPVAAMLYAMAIHSRQRQIGRVSKILDKWYRYPFLEKTMDELKRNAESKVKKFYYIYYNFMKLGSVAYCLMPIWRYYQNVDKDASNLLLFQCWSPFPLNTWWGFAITYLMELSTIINVFIIFGYIVTYLTAVAITAGYQCRLISISLLTVDERVTKTMELQNIRTVADWEKARLSAMKNELKNSVIHYQRIYGLTKEVCEFFTGPISMCYYPGIFALVVCCGRLATERENMFLLFQATFMVNAILVNQYIIAFINQMITDEFEKLRLAVYDSPWYKMKVPCRRMVHIMQSMLLRKPNIRTLLGTNADMEFFATVRN</sequence>
<dbReference type="Proteomes" id="UP001152798">
    <property type="component" value="Chromosome 1"/>
</dbReference>
<keyword evidence="6 10" id="KW-1133">Transmembrane helix</keyword>
<evidence type="ECO:0000313" key="11">
    <source>
        <dbReference type="EMBL" id="CAH1392328.1"/>
    </source>
</evidence>
<keyword evidence="4 10" id="KW-0812">Transmembrane</keyword>
<evidence type="ECO:0000313" key="12">
    <source>
        <dbReference type="Proteomes" id="UP001152798"/>
    </source>
</evidence>
<dbReference type="InterPro" id="IPR004117">
    <property type="entry name" value="7tm6_olfct_rcpt"/>
</dbReference>
<organism evidence="11 12">
    <name type="scientific">Nezara viridula</name>
    <name type="common">Southern green stink bug</name>
    <name type="synonym">Cimex viridulus</name>
    <dbReference type="NCBI Taxonomy" id="85310"/>
    <lineage>
        <taxon>Eukaryota</taxon>
        <taxon>Metazoa</taxon>
        <taxon>Ecdysozoa</taxon>
        <taxon>Arthropoda</taxon>
        <taxon>Hexapoda</taxon>
        <taxon>Insecta</taxon>
        <taxon>Pterygota</taxon>
        <taxon>Neoptera</taxon>
        <taxon>Paraneoptera</taxon>
        <taxon>Hemiptera</taxon>
        <taxon>Heteroptera</taxon>
        <taxon>Panheteroptera</taxon>
        <taxon>Pentatomomorpha</taxon>
        <taxon>Pentatomoidea</taxon>
        <taxon>Pentatomidae</taxon>
        <taxon>Pentatominae</taxon>
        <taxon>Nezara</taxon>
    </lineage>
</organism>
<keyword evidence="8 10" id="KW-0675">Receptor</keyword>
<feature type="transmembrane region" description="Helical" evidence="10">
    <location>
        <begin position="296"/>
        <end position="313"/>
    </location>
</feature>
<feature type="transmembrane region" description="Helical" evidence="10">
    <location>
        <begin position="140"/>
        <end position="164"/>
    </location>
</feature>
<evidence type="ECO:0000256" key="8">
    <source>
        <dbReference type="ARBA" id="ARBA00023170"/>
    </source>
</evidence>
<evidence type="ECO:0000256" key="10">
    <source>
        <dbReference type="RuleBase" id="RU351113"/>
    </source>
</evidence>
<reference evidence="11" key="1">
    <citation type="submission" date="2022-01" db="EMBL/GenBank/DDBJ databases">
        <authorList>
            <person name="King R."/>
        </authorList>
    </citation>
    <scope>NUCLEOTIDE SEQUENCE</scope>
</reference>
<keyword evidence="5 10" id="KW-0552">Olfaction</keyword>
<dbReference type="PANTHER" id="PTHR21137">
    <property type="entry name" value="ODORANT RECEPTOR"/>
    <property type="match status" value="1"/>
</dbReference>
<gene>
    <name evidence="11" type="ORF">NEZAVI_LOCUS3174</name>
</gene>
<dbReference type="GO" id="GO:0007165">
    <property type="term" value="P:signal transduction"/>
    <property type="evidence" value="ECO:0007669"/>
    <property type="project" value="UniProtKB-KW"/>
</dbReference>
<evidence type="ECO:0000256" key="5">
    <source>
        <dbReference type="ARBA" id="ARBA00022725"/>
    </source>
</evidence>
<feature type="transmembrane region" description="Helical" evidence="10">
    <location>
        <begin position="84"/>
        <end position="101"/>
    </location>
</feature>
<comment type="subcellular location">
    <subcellularLocation>
        <location evidence="1 10">Cell membrane</location>
        <topology evidence="1 10">Multi-pass membrane protein</topology>
    </subcellularLocation>
</comment>
<dbReference type="AlphaFoldDB" id="A0A9P0E923"/>
<keyword evidence="3 10" id="KW-0716">Sensory transduction</keyword>
<keyword evidence="12" id="KW-1185">Reference proteome</keyword>
<dbReference type="OrthoDB" id="6612685at2759"/>
<dbReference type="GO" id="GO:0005549">
    <property type="term" value="F:odorant binding"/>
    <property type="evidence" value="ECO:0007669"/>
    <property type="project" value="InterPro"/>
</dbReference>
<feature type="transmembrane region" description="Helical" evidence="10">
    <location>
        <begin position="202"/>
        <end position="225"/>
    </location>
</feature>
<proteinExistence type="inferred from homology"/>
<name>A0A9P0E923_NEZVI</name>
<evidence type="ECO:0000256" key="1">
    <source>
        <dbReference type="ARBA" id="ARBA00004651"/>
    </source>
</evidence>
<keyword evidence="9 10" id="KW-0807">Transducer</keyword>
<evidence type="ECO:0000256" key="9">
    <source>
        <dbReference type="ARBA" id="ARBA00023224"/>
    </source>
</evidence>
<comment type="similarity">
    <text evidence="10">Belongs to the insect chemoreceptor superfamily. Heteromeric odorant receptor channel (TC 1.A.69) family.</text>
</comment>
<dbReference type="GO" id="GO:0005886">
    <property type="term" value="C:plasma membrane"/>
    <property type="evidence" value="ECO:0007669"/>
    <property type="project" value="UniProtKB-SubCell"/>
</dbReference>
<comment type="caution">
    <text evidence="10">Lacks conserved residue(s) required for the propagation of feature annotation.</text>
</comment>
<protein>
    <recommendedName>
        <fullName evidence="10">Odorant receptor</fullName>
    </recommendedName>
</protein>
<keyword evidence="7 10" id="KW-0472">Membrane</keyword>
<dbReference type="Pfam" id="PF02949">
    <property type="entry name" value="7tm_6"/>
    <property type="match status" value="1"/>
</dbReference>